<evidence type="ECO:0000256" key="1">
    <source>
        <dbReference type="SAM" id="Phobius"/>
    </source>
</evidence>
<sequence>MMRKIIIINALTIGIVKEDQYQHQLHILSLYMGIGTGLHLYMDFIRRMTSLECPLFCIELFYVSTRLVEHVPTLKETVMEIQTMLDTHGFDKAIIVGHFLGTVVAGWMATYAMNRISGLVLIDPVCFLLNYHDTAAYNMLHRIPSKFAEYLIHYFASRELHINYYFNGYFHWYFNNFFIHDYCTYNRRSNPTFIIFFFFIYFNNKING</sequence>
<organism evidence="2 3">
    <name type="scientific">Circinella minor</name>
    <dbReference type="NCBI Taxonomy" id="1195481"/>
    <lineage>
        <taxon>Eukaryota</taxon>
        <taxon>Fungi</taxon>
        <taxon>Fungi incertae sedis</taxon>
        <taxon>Mucoromycota</taxon>
        <taxon>Mucoromycotina</taxon>
        <taxon>Mucoromycetes</taxon>
        <taxon>Mucorales</taxon>
        <taxon>Lichtheimiaceae</taxon>
        <taxon>Circinella</taxon>
    </lineage>
</organism>
<keyword evidence="1" id="KW-0812">Transmembrane</keyword>
<dbReference type="PANTHER" id="PTHR37471:SF1">
    <property type="entry name" value="AB HYDROLASE-1 DOMAIN-CONTAINING PROTEIN"/>
    <property type="match status" value="1"/>
</dbReference>
<evidence type="ECO:0000313" key="2">
    <source>
        <dbReference type="EMBL" id="KAG2225377.1"/>
    </source>
</evidence>
<proteinExistence type="predicted"/>
<name>A0A8H7S9Q8_9FUNG</name>
<dbReference type="SUPFAM" id="SSF53474">
    <property type="entry name" value="alpha/beta-Hydrolases"/>
    <property type="match status" value="1"/>
</dbReference>
<dbReference type="PANTHER" id="PTHR37471">
    <property type="entry name" value="UNNAMED PRODUCT"/>
    <property type="match status" value="1"/>
</dbReference>
<reference evidence="2 3" key="1">
    <citation type="submission" date="2020-12" db="EMBL/GenBank/DDBJ databases">
        <title>Metabolic potential, ecology and presence of endohyphal bacteria is reflected in genomic diversity of Mucoromycotina.</title>
        <authorList>
            <person name="Muszewska A."/>
            <person name="Okrasinska A."/>
            <person name="Steczkiewicz K."/>
            <person name="Drgas O."/>
            <person name="Orlowska M."/>
            <person name="Perlinska-Lenart U."/>
            <person name="Aleksandrzak-Piekarczyk T."/>
            <person name="Szatraj K."/>
            <person name="Zielenkiewicz U."/>
            <person name="Pilsyk S."/>
            <person name="Malc E."/>
            <person name="Mieczkowski P."/>
            <person name="Kruszewska J.S."/>
            <person name="Biernat P."/>
            <person name="Pawlowska J."/>
        </authorList>
    </citation>
    <scope>NUCLEOTIDE SEQUENCE [LARGE SCALE GENOMIC DNA]</scope>
    <source>
        <strain evidence="2 3">CBS 142.35</strain>
    </source>
</reference>
<keyword evidence="3" id="KW-1185">Reference proteome</keyword>
<gene>
    <name evidence="2" type="ORF">INT45_005621</name>
</gene>
<dbReference type="AlphaFoldDB" id="A0A8H7S9Q8"/>
<evidence type="ECO:0000313" key="3">
    <source>
        <dbReference type="Proteomes" id="UP000646827"/>
    </source>
</evidence>
<feature type="transmembrane region" description="Helical" evidence="1">
    <location>
        <begin position="93"/>
        <end position="113"/>
    </location>
</feature>
<accession>A0A8H7S9Q8</accession>
<dbReference type="OrthoDB" id="6431331at2759"/>
<dbReference type="InterPro" id="IPR029058">
    <property type="entry name" value="AB_hydrolase_fold"/>
</dbReference>
<protein>
    <recommendedName>
        <fullName evidence="4">AB hydrolase-1 domain-containing protein</fullName>
    </recommendedName>
</protein>
<dbReference type="Gene3D" id="3.40.50.1820">
    <property type="entry name" value="alpha/beta hydrolase"/>
    <property type="match status" value="1"/>
</dbReference>
<dbReference type="EMBL" id="JAEPRB010000029">
    <property type="protein sequence ID" value="KAG2225377.1"/>
    <property type="molecule type" value="Genomic_DNA"/>
</dbReference>
<comment type="caution">
    <text evidence="2">The sequence shown here is derived from an EMBL/GenBank/DDBJ whole genome shotgun (WGS) entry which is preliminary data.</text>
</comment>
<dbReference type="Proteomes" id="UP000646827">
    <property type="component" value="Unassembled WGS sequence"/>
</dbReference>
<keyword evidence="1" id="KW-1133">Transmembrane helix</keyword>
<keyword evidence="1" id="KW-0472">Membrane</keyword>
<evidence type="ECO:0008006" key="4">
    <source>
        <dbReference type="Google" id="ProtNLM"/>
    </source>
</evidence>